<keyword evidence="3" id="KW-0540">Nuclease</keyword>
<gene>
    <name evidence="10" type="ORF">AU381_24735</name>
</gene>
<evidence type="ECO:0000256" key="1">
    <source>
        <dbReference type="ARBA" id="ARBA00005915"/>
    </source>
</evidence>
<evidence type="ECO:0000259" key="7">
    <source>
        <dbReference type="Pfam" id="PF01368"/>
    </source>
</evidence>
<evidence type="ECO:0000256" key="3">
    <source>
        <dbReference type="ARBA" id="ARBA00022722"/>
    </source>
</evidence>
<proteinExistence type="inferred from homology"/>
<dbReference type="Proteomes" id="UP000094025">
    <property type="component" value="Unassembled WGS sequence"/>
</dbReference>
<evidence type="ECO:0000259" key="9">
    <source>
        <dbReference type="Pfam" id="PF17768"/>
    </source>
</evidence>
<feature type="domain" description="RecJ OB" evidence="9">
    <location>
        <begin position="486"/>
        <end position="595"/>
    </location>
</feature>
<dbReference type="RefSeq" id="WP_064244725.1">
    <property type="nucleotide sequence ID" value="NZ_LPUX01000068.1"/>
</dbReference>
<evidence type="ECO:0000256" key="5">
    <source>
        <dbReference type="ARBA" id="ARBA00022839"/>
    </source>
</evidence>
<dbReference type="Gene3D" id="3.10.310.30">
    <property type="match status" value="1"/>
</dbReference>
<name>A0A178XH67_9HYPH</name>
<dbReference type="Pfam" id="PF17768">
    <property type="entry name" value="RecJ_OB"/>
    <property type="match status" value="1"/>
</dbReference>
<evidence type="ECO:0000313" key="11">
    <source>
        <dbReference type="Proteomes" id="UP000094025"/>
    </source>
</evidence>
<evidence type="ECO:0000256" key="6">
    <source>
        <dbReference type="SAM" id="Coils"/>
    </source>
</evidence>
<dbReference type="EMBL" id="LPUX01000068">
    <property type="protein sequence ID" value="OAP34541.1"/>
    <property type="molecule type" value="Genomic_DNA"/>
</dbReference>
<dbReference type="GO" id="GO:0003676">
    <property type="term" value="F:nucleic acid binding"/>
    <property type="evidence" value="ECO:0007669"/>
    <property type="project" value="InterPro"/>
</dbReference>
<keyword evidence="11" id="KW-1185">Reference proteome</keyword>
<evidence type="ECO:0000259" key="8">
    <source>
        <dbReference type="Pfam" id="PF02272"/>
    </source>
</evidence>
<dbReference type="GO" id="GO:0006281">
    <property type="term" value="P:DNA repair"/>
    <property type="evidence" value="ECO:0007669"/>
    <property type="project" value="InterPro"/>
</dbReference>
<keyword evidence="5 10" id="KW-0269">Exonuclease</keyword>
<dbReference type="GO" id="GO:0008409">
    <property type="term" value="F:5'-3' exonuclease activity"/>
    <property type="evidence" value="ECO:0007669"/>
    <property type="project" value="InterPro"/>
</dbReference>
<comment type="similarity">
    <text evidence="1">Belongs to the RecJ family.</text>
</comment>
<accession>A0A178XH67</accession>
<keyword evidence="6" id="KW-0175">Coiled coil</keyword>
<dbReference type="SUPFAM" id="SSF64182">
    <property type="entry name" value="DHH phosphoesterases"/>
    <property type="match status" value="1"/>
</dbReference>
<dbReference type="InterPro" id="IPR003156">
    <property type="entry name" value="DHHA1_dom"/>
</dbReference>
<dbReference type="Pfam" id="PF02272">
    <property type="entry name" value="DHHA1"/>
    <property type="match status" value="1"/>
</dbReference>
<dbReference type="InterPro" id="IPR051673">
    <property type="entry name" value="SSDNA_exonuclease_RecJ"/>
</dbReference>
<dbReference type="InterPro" id="IPR004610">
    <property type="entry name" value="RecJ"/>
</dbReference>
<evidence type="ECO:0000313" key="10">
    <source>
        <dbReference type="EMBL" id="OAP34541.1"/>
    </source>
</evidence>
<evidence type="ECO:0000256" key="2">
    <source>
        <dbReference type="ARBA" id="ARBA00019841"/>
    </source>
</evidence>
<dbReference type="PANTHER" id="PTHR30255">
    <property type="entry name" value="SINGLE-STRANDED-DNA-SPECIFIC EXONUCLEASE RECJ"/>
    <property type="match status" value="1"/>
</dbReference>
<organism evidence="10 11">
    <name type="scientific">Sinorhizobium glycinis</name>
    <dbReference type="NCBI Taxonomy" id="1472378"/>
    <lineage>
        <taxon>Bacteria</taxon>
        <taxon>Pseudomonadati</taxon>
        <taxon>Pseudomonadota</taxon>
        <taxon>Alphaproteobacteria</taxon>
        <taxon>Hyphomicrobiales</taxon>
        <taxon>Rhizobiaceae</taxon>
        <taxon>Sinorhizobium/Ensifer group</taxon>
        <taxon>Sinorhizobium</taxon>
    </lineage>
</organism>
<dbReference type="PANTHER" id="PTHR30255:SF2">
    <property type="entry name" value="SINGLE-STRANDED-DNA-SPECIFIC EXONUCLEASE RECJ"/>
    <property type="match status" value="1"/>
</dbReference>
<dbReference type="OrthoDB" id="9809852at2"/>
<dbReference type="Gene3D" id="3.90.1640.30">
    <property type="match status" value="1"/>
</dbReference>
<dbReference type="InterPro" id="IPR001667">
    <property type="entry name" value="DDH_dom"/>
</dbReference>
<sequence length="600" mass="63707">MDVLADPIERAFLGVERSISGQRWVSRLDQAGQNRALAISQVHGYSELIARVLAGRGVSLDDAARFLDPTLRALMPDPDVLTDCRKAAERLADAIRRGDKVAIFGDYDVDGAASSALMLRFLRHFGVQAEIYIPDRIFEGYGPNPQAIEQLIGNGAGLIVAVDCGSTSHESLAVAAERGIDVVVIDHHQVGATLPPCHALVNPNREDDLSGQGHLCAAGVVYLVLVNTLRVLRLEGDVRAASFDLLALLDLVALATVCDVVPLKGLNRAYVVKGLIAARHMGNFGLAALLRKAAIGGPVTPYHLGFLIGPRINAGGRIGDAALGSRLLTLEDAMAAEVIASQLDELNRERQAMEAAMLAEAEAEVLAEYGTGEGASVIVTARENWHPGIVGLIAARIKEKFRRPTFAIAFDPSGRGTGSGRSITGFDMGRLVRAAVDDGLLVKGGGHAMAAGLTVERAKLGRLRQFFEERAESAVRDLVAVETLRLDGALAAAGATLDLVDLLDQAGPYGSAHPQPVFAFPQHRLRDSRQVGANHVKVTLEGHDGSRIDGIAFRATETPLGDFLLGNRGSTVHVAGSVSADLWQGSRRVQLRVTDAAKAN</sequence>
<feature type="domain" description="DDH" evidence="7">
    <location>
        <begin position="100"/>
        <end position="233"/>
    </location>
</feature>
<dbReference type="Pfam" id="PF01368">
    <property type="entry name" value="DHH"/>
    <property type="match status" value="1"/>
</dbReference>
<protein>
    <recommendedName>
        <fullName evidence="2">Single-stranded-DNA-specific exonuclease RecJ</fullName>
    </recommendedName>
</protein>
<dbReference type="InterPro" id="IPR041122">
    <property type="entry name" value="RecJ_OB"/>
</dbReference>
<comment type="caution">
    <text evidence="10">The sequence shown here is derived from an EMBL/GenBank/DDBJ whole genome shotgun (WGS) entry which is preliminary data.</text>
</comment>
<dbReference type="InterPro" id="IPR038763">
    <property type="entry name" value="DHH_sf"/>
</dbReference>
<feature type="coiled-coil region" evidence="6">
    <location>
        <begin position="336"/>
        <end position="363"/>
    </location>
</feature>
<dbReference type="NCBIfam" id="TIGR00644">
    <property type="entry name" value="recJ"/>
    <property type="match status" value="1"/>
</dbReference>
<feature type="domain" description="DHHA1" evidence="8">
    <location>
        <begin position="375"/>
        <end position="471"/>
    </location>
</feature>
<reference evidence="10 11" key="1">
    <citation type="journal article" date="2016" name="Int. J. Syst. Evol. Microbiol.">
        <title>Ensifer glycinis sp. nov., an novel rhizobial species associated with Glycine spp.</title>
        <authorList>
            <person name="Yan H."/>
            <person name="Yan J."/>
            <person name="Sui X.H."/>
            <person name="Wang E.T."/>
            <person name="Chen W.X."/>
            <person name="Zhang X.X."/>
            <person name="Chen W.F."/>
        </authorList>
    </citation>
    <scope>NUCLEOTIDE SEQUENCE [LARGE SCALE GENOMIC DNA]</scope>
    <source>
        <strain evidence="10 11">CCBAU 23380</strain>
    </source>
</reference>
<dbReference type="GO" id="GO:0006310">
    <property type="term" value="P:DNA recombination"/>
    <property type="evidence" value="ECO:0007669"/>
    <property type="project" value="InterPro"/>
</dbReference>
<dbReference type="STRING" id="1472378.AU381_24735"/>
<evidence type="ECO:0000256" key="4">
    <source>
        <dbReference type="ARBA" id="ARBA00022801"/>
    </source>
</evidence>
<dbReference type="AlphaFoldDB" id="A0A178XH67"/>
<keyword evidence="4" id="KW-0378">Hydrolase</keyword>